<feature type="domain" description="Helicase C-terminal" evidence="14">
    <location>
        <begin position="218"/>
        <end position="368"/>
    </location>
</feature>
<evidence type="ECO:0000256" key="10">
    <source>
        <dbReference type="ARBA" id="ARBA00034808"/>
    </source>
</evidence>
<dbReference type="CDD" id="cd17920">
    <property type="entry name" value="DEXHc_RecQ"/>
    <property type="match status" value="1"/>
</dbReference>
<gene>
    <name evidence="15" type="ORF">ACFSQJ_09235</name>
</gene>
<dbReference type="SMART" id="SM00487">
    <property type="entry name" value="DEXDc"/>
    <property type="match status" value="1"/>
</dbReference>
<evidence type="ECO:0000256" key="3">
    <source>
        <dbReference type="ARBA" id="ARBA00022741"/>
    </source>
</evidence>
<evidence type="ECO:0000313" key="15">
    <source>
        <dbReference type="EMBL" id="MFD2587112.1"/>
    </source>
</evidence>
<evidence type="ECO:0000313" key="16">
    <source>
        <dbReference type="Proteomes" id="UP001597526"/>
    </source>
</evidence>
<dbReference type="Pfam" id="PF00271">
    <property type="entry name" value="Helicase_C"/>
    <property type="match status" value="1"/>
</dbReference>
<evidence type="ECO:0000256" key="8">
    <source>
        <dbReference type="ARBA" id="ARBA00023235"/>
    </source>
</evidence>
<evidence type="ECO:0000256" key="11">
    <source>
        <dbReference type="ARBA" id="ARBA00044535"/>
    </source>
</evidence>
<evidence type="ECO:0000256" key="6">
    <source>
        <dbReference type="ARBA" id="ARBA00022840"/>
    </source>
</evidence>
<dbReference type="PANTHER" id="PTHR13710">
    <property type="entry name" value="DNA HELICASE RECQ FAMILY MEMBER"/>
    <property type="match status" value="1"/>
</dbReference>
<proteinExistence type="inferred from homology"/>
<protein>
    <recommendedName>
        <fullName evidence="11">ATP-dependent DNA helicase RecQ</fullName>
        <ecNumber evidence="10">5.6.2.4</ecNumber>
    </recommendedName>
    <alternativeName>
        <fullName evidence="12">DNA 3'-5' helicase RecQ</fullName>
    </alternativeName>
</protein>
<dbReference type="InterPro" id="IPR027417">
    <property type="entry name" value="P-loop_NTPase"/>
</dbReference>
<evidence type="ECO:0000259" key="14">
    <source>
        <dbReference type="PROSITE" id="PS51194"/>
    </source>
</evidence>
<evidence type="ECO:0000256" key="1">
    <source>
        <dbReference type="ARBA" id="ARBA00005446"/>
    </source>
</evidence>
<name>A0ABW5MV43_9FLAO</name>
<evidence type="ECO:0000256" key="5">
    <source>
        <dbReference type="ARBA" id="ARBA00022806"/>
    </source>
</evidence>
<keyword evidence="4" id="KW-0378">Hydrolase</keyword>
<keyword evidence="8" id="KW-0413">Isomerase</keyword>
<dbReference type="RefSeq" id="WP_377766672.1">
    <property type="nucleotide sequence ID" value="NZ_JBHULB010000011.1"/>
</dbReference>
<dbReference type="GO" id="GO:0004386">
    <property type="term" value="F:helicase activity"/>
    <property type="evidence" value="ECO:0007669"/>
    <property type="project" value="UniProtKB-KW"/>
</dbReference>
<keyword evidence="16" id="KW-1185">Reference proteome</keyword>
<accession>A0ABW5MV43</accession>
<keyword evidence="6" id="KW-0067">ATP-binding</keyword>
<dbReference type="Gene3D" id="3.40.50.300">
    <property type="entry name" value="P-loop containing nucleotide triphosphate hydrolases"/>
    <property type="match status" value="2"/>
</dbReference>
<comment type="catalytic activity">
    <reaction evidence="9">
        <text>Couples ATP hydrolysis with the unwinding of duplex DNA by translocating in the 3'-5' direction.</text>
        <dbReference type="EC" id="5.6.2.4"/>
    </reaction>
</comment>
<dbReference type="PANTHER" id="PTHR13710:SF105">
    <property type="entry name" value="ATP-DEPENDENT DNA HELICASE Q1"/>
    <property type="match status" value="1"/>
</dbReference>
<dbReference type="Gene3D" id="1.10.10.10">
    <property type="entry name" value="Winged helix-like DNA-binding domain superfamily/Winged helix DNA-binding domain"/>
    <property type="match status" value="1"/>
</dbReference>
<dbReference type="InterPro" id="IPR036388">
    <property type="entry name" value="WH-like_DNA-bd_sf"/>
</dbReference>
<evidence type="ECO:0000256" key="4">
    <source>
        <dbReference type="ARBA" id="ARBA00022801"/>
    </source>
</evidence>
<keyword evidence="3" id="KW-0547">Nucleotide-binding</keyword>
<evidence type="ECO:0000259" key="13">
    <source>
        <dbReference type="PROSITE" id="PS51192"/>
    </source>
</evidence>
<evidence type="ECO:0000256" key="9">
    <source>
        <dbReference type="ARBA" id="ARBA00034617"/>
    </source>
</evidence>
<comment type="similarity">
    <text evidence="1">Belongs to the helicase family. RecQ subfamily.</text>
</comment>
<dbReference type="InterPro" id="IPR001650">
    <property type="entry name" value="Helicase_C-like"/>
</dbReference>
<dbReference type="InterPro" id="IPR011545">
    <property type="entry name" value="DEAD/DEAH_box_helicase_dom"/>
</dbReference>
<dbReference type="PROSITE" id="PS51194">
    <property type="entry name" value="HELICASE_CTER"/>
    <property type="match status" value="1"/>
</dbReference>
<reference evidence="16" key="1">
    <citation type="journal article" date="2019" name="Int. J. Syst. Evol. Microbiol.">
        <title>The Global Catalogue of Microorganisms (GCM) 10K type strain sequencing project: providing services to taxonomists for standard genome sequencing and annotation.</title>
        <authorList>
            <consortium name="The Broad Institute Genomics Platform"/>
            <consortium name="The Broad Institute Genome Sequencing Center for Infectious Disease"/>
            <person name="Wu L."/>
            <person name="Ma J."/>
        </authorList>
    </citation>
    <scope>NUCLEOTIDE SEQUENCE [LARGE SCALE GENOMIC DNA]</scope>
    <source>
        <strain evidence="16">KCTC 52368</strain>
    </source>
</reference>
<dbReference type="InterPro" id="IPR032284">
    <property type="entry name" value="RecQ_Zn-bd"/>
</dbReference>
<dbReference type="EMBL" id="JBHULB010000011">
    <property type="protein sequence ID" value="MFD2587112.1"/>
    <property type="molecule type" value="Genomic_DNA"/>
</dbReference>
<dbReference type="SMART" id="SM00490">
    <property type="entry name" value="HELICc"/>
    <property type="match status" value="1"/>
</dbReference>
<dbReference type="InterPro" id="IPR014001">
    <property type="entry name" value="Helicase_ATP-bd"/>
</dbReference>
<keyword evidence="2" id="KW-0479">Metal-binding</keyword>
<dbReference type="NCBIfam" id="TIGR00614">
    <property type="entry name" value="recQ_fam"/>
    <property type="match status" value="1"/>
</dbReference>
<keyword evidence="7" id="KW-0238">DNA-binding</keyword>
<dbReference type="Pfam" id="PF00270">
    <property type="entry name" value="DEAD"/>
    <property type="match status" value="1"/>
</dbReference>
<organism evidence="15 16">
    <name type="scientific">Croceitalea marina</name>
    <dbReference type="NCBI Taxonomy" id="1775166"/>
    <lineage>
        <taxon>Bacteria</taxon>
        <taxon>Pseudomonadati</taxon>
        <taxon>Bacteroidota</taxon>
        <taxon>Flavobacteriia</taxon>
        <taxon>Flavobacteriales</taxon>
        <taxon>Flavobacteriaceae</taxon>
        <taxon>Croceitalea</taxon>
    </lineage>
</organism>
<comment type="caution">
    <text evidence="15">The sequence shown here is derived from an EMBL/GenBank/DDBJ whole genome shotgun (WGS) entry which is preliminary data.</text>
</comment>
<dbReference type="SUPFAM" id="SSF52540">
    <property type="entry name" value="P-loop containing nucleoside triphosphate hydrolases"/>
    <property type="match status" value="1"/>
</dbReference>
<evidence type="ECO:0000256" key="7">
    <source>
        <dbReference type="ARBA" id="ARBA00023125"/>
    </source>
</evidence>
<dbReference type="Pfam" id="PF16124">
    <property type="entry name" value="RecQ_Zn_bind"/>
    <property type="match status" value="1"/>
</dbReference>
<dbReference type="PROSITE" id="PS51192">
    <property type="entry name" value="HELICASE_ATP_BIND_1"/>
    <property type="match status" value="1"/>
</dbReference>
<feature type="domain" description="Helicase ATP-binding" evidence="13">
    <location>
        <begin position="26"/>
        <end position="194"/>
    </location>
</feature>
<dbReference type="InterPro" id="IPR004589">
    <property type="entry name" value="DNA_helicase_ATP-dep_RecQ"/>
</dbReference>
<dbReference type="EC" id="5.6.2.4" evidence="10"/>
<keyword evidence="5 15" id="KW-0347">Helicase</keyword>
<sequence>MQEGLQTILKKYWGFDSFKGSQESVITTILDKKDVLALMPTGGGKSVCYQLPAMHLEGICIVISPLVALIQNQVDSLKEKGIKAIALTGGISFDELNDLLDNCIYGNYKFLYLSPERLQQSLIQDRIQQMNVSLIAIDEAHCISQWGHDFRPAYLKCALLKTLAPSKPIIALTATATKKVSADIIQNLELENPLITKDSFERKNLSFEVKIFEDKRYQLISLLKNLDQSGIVYVRTRKMTVQISELLQNKNISATFFHGGLSKTEKKKKLTEWLNGKTKVMVATNAFGMGIDNPKVRIVIHYQLPDSIENYFQEAGRAGRDGKPAKAIILSNLEDKKWAKQQFVQSLPDVTFVKLLYKRLNSHFQIAYGEGSGETFSLNFNSFCSKYELNQLLTYNGLRVLDQNSVLSLSENFQQKTTLKFTTKKDVLFDYLQRHSDIAPIIQSIIRTYGGLFDFETKINPFLIAKKTNIQQEKVMQVLEKLEKDNLVTYTRTKNDLELSFLVPREDDKTINVFAKTIKLLNDTKTENLNQMLHYIENKTTCRSTFLLNYFGQQTTTACGKCDICKKNGTSKSMDSVLKSEVLALLSGQKLSSRAIIAELNTEESQVLKTIQELLEDELIQINHKNEYERI</sequence>
<evidence type="ECO:0000256" key="12">
    <source>
        <dbReference type="ARBA" id="ARBA00044550"/>
    </source>
</evidence>
<dbReference type="Proteomes" id="UP001597526">
    <property type="component" value="Unassembled WGS sequence"/>
</dbReference>
<evidence type="ECO:0000256" key="2">
    <source>
        <dbReference type="ARBA" id="ARBA00022723"/>
    </source>
</evidence>